<dbReference type="InterPro" id="IPR053142">
    <property type="entry name" value="PchR_regulatory_protein"/>
</dbReference>
<dbReference type="GO" id="GO:0003700">
    <property type="term" value="F:DNA-binding transcription factor activity"/>
    <property type="evidence" value="ECO:0007669"/>
    <property type="project" value="InterPro"/>
</dbReference>
<dbReference type="InterPro" id="IPR018060">
    <property type="entry name" value="HTH_AraC"/>
</dbReference>
<accession>A0A973WUC4</accession>
<evidence type="ECO:0000259" key="1">
    <source>
        <dbReference type="PROSITE" id="PS01124"/>
    </source>
</evidence>
<sequence>MPVRWLDPSPVLRVERFNSFDEFRPNDVIGGMRSTPLDSSPISVSRSILALPDCLLVLQRSFARRMEGDLGANRGVGVVIPLAFHATMNGNAVGDSTIGVIRGRAPVDVVERHANTYLMLRFGSDMRNRGWADFESGIELFWLTPAKMLAIRSAILDMFCLASSCRELREFELLSGQLQETLIAGLDNALVEDSVKRALPGSFDRHRKLVEHLDELVATVGEADLYSASLAQTLGVSVRTLQTAVQHVCGVSLHQHLRSKRMWSVRKLLVKGGPLLTVTAAARANGFWHLSDFARCYGRAYGEMPSETLARVRGA</sequence>
<gene>
    <name evidence="2" type="ORF">HU230_30300</name>
</gene>
<name>A0A973WUC4_9BRAD</name>
<proteinExistence type="predicted"/>
<dbReference type="SMART" id="SM00342">
    <property type="entry name" value="HTH_ARAC"/>
    <property type="match status" value="1"/>
</dbReference>
<dbReference type="Pfam" id="PF12833">
    <property type="entry name" value="HTH_18"/>
    <property type="match status" value="1"/>
</dbReference>
<dbReference type="PANTHER" id="PTHR47893">
    <property type="entry name" value="REGULATORY PROTEIN PCHR"/>
    <property type="match status" value="1"/>
</dbReference>
<organism evidence="2">
    <name type="scientific">Bradyrhizobium quebecense</name>
    <dbReference type="NCBI Taxonomy" id="2748629"/>
    <lineage>
        <taxon>Bacteria</taxon>
        <taxon>Pseudomonadati</taxon>
        <taxon>Pseudomonadota</taxon>
        <taxon>Alphaproteobacteria</taxon>
        <taxon>Hyphomicrobiales</taxon>
        <taxon>Nitrobacteraceae</taxon>
        <taxon>Bradyrhizobium</taxon>
    </lineage>
</organism>
<comment type="caution">
    <text evidence="2">The sequence shown here is derived from an EMBL/GenBank/DDBJ whole genome shotgun (WGS) entry which is preliminary data.</text>
</comment>
<dbReference type="AlphaFoldDB" id="A0A973WUC4"/>
<dbReference type="Gene3D" id="1.10.10.60">
    <property type="entry name" value="Homeodomain-like"/>
    <property type="match status" value="1"/>
</dbReference>
<dbReference type="GO" id="GO:0043565">
    <property type="term" value="F:sequence-specific DNA binding"/>
    <property type="evidence" value="ECO:0007669"/>
    <property type="project" value="InterPro"/>
</dbReference>
<dbReference type="EMBL" id="JABWSX010000001">
    <property type="protein sequence ID" value="NVL10007.1"/>
    <property type="molecule type" value="Genomic_DNA"/>
</dbReference>
<reference evidence="2" key="1">
    <citation type="submission" date="2020-06" db="EMBL/GenBank/DDBJ databases">
        <title>Whole Genome Sequence of Bradyrhizobium sp. Strain 66S1MB.</title>
        <authorList>
            <person name="Bromfield E."/>
            <person name="Cloutier S."/>
        </authorList>
    </citation>
    <scope>NUCLEOTIDE SEQUENCE</scope>
    <source>
        <strain evidence="2">66S1MB</strain>
    </source>
</reference>
<evidence type="ECO:0000313" key="2">
    <source>
        <dbReference type="EMBL" id="NVL10007.1"/>
    </source>
</evidence>
<dbReference type="RefSeq" id="WP_176533337.1">
    <property type="nucleotide sequence ID" value="NZ_CP088022.1"/>
</dbReference>
<feature type="domain" description="HTH araC/xylS-type" evidence="1">
    <location>
        <begin position="207"/>
        <end position="311"/>
    </location>
</feature>
<dbReference type="PANTHER" id="PTHR47893:SF1">
    <property type="entry name" value="REGULATORY PROTEIN PCHR"/>
    <property type="match status" value="1"/>
</dbReference>
<dbReference type="PROSITE" id="PS01124">
    <property type="entry name" value="HTH_ARAC_FAMILY_2"/>
    <property type="match status" value="1"/>
</dbReference>
<protein>
    <submittedName>
        <fullName evidence="2">AraC family transcriptional regulator</fullName>
    </submittedName>
</protein>